<dbReference type="RefSeq" id="WP_254023280.1">
    <property type="nucleotide sequence ID" value="NZ_CAKXZS010000004.1"/>
</dbReference>
<evidence type="ECO:0000256" key="3">
    <source>
        <dbReference type="ARBA" id="ARBA00022676"/>
    </source>
</evidence>
<evidence type="ECO:0000256" key="2">
    <source>
        <dbReference type="ARBA" id="ARBA00022475"/>
    </source>
</evidence>
<dbReference type="PANTHER" id="PTHR33908">
    <property type="entry name" value="MANNOSYLTRANSFERASE YKCB-RELATED"/>
    <property type="match status" value="1"/>
</dbReference>
<reference evidence="9" key="1">
    <citation type="submission" date="2022-03" db="EMBL/GenBank/DDBJ databases">
        <authorList>
            <person name="Brunel B."/>
        </authorList>
    </citation>
    <scope>NUCLEOTIDE SEQUENCE</scope>
    <source>
        <strain evidence="9">STM4922sample</strain>
    </source>
</reference>
<evidence type="ECO:0000256" key="6">
    <source>
        <dbReference type="ARBA" id="ARBA00022989"/>
    </source>
</evidence>
<comment type="subcellular location">
    <subcellularLocation>
        <location evidence="1">Cell membrane</location>
        <topology evidence="1">Multi-pass membrane protein</topology>
    </subcellularLocation>
</comment>
<protein>
    <recommendedName>
        <fullName evidence="11">Glycosyltransferase RgtA/B/C/D-like domain-containing protein</fullName>
    </recommendedName>
</protein>
<feature type="transmembrane region" description="Helical" evidence="8">
    <location>
        <begin position="101"/>
        <end position="123"/>
    </location>
</feature>
<evidence type="ECO:0000313" key="9">
    <source>
        <dbReference type="EMBL" id="CAH2395204.1"/>
    </source>
</evidence>
<keyword evidence="6 8" id="KW-1133">Transmembrane helix</keyword>
<keyword evidence="3" id="KW-0328">Glycosyltransferase</keyword>
<keyword evidence="5 8" id="KW-0812">Transmembrane</keyword>
<feature type="transmembrane region" description="Helical" evidence="8">
    <location>
        <begin position="153"/>
        <end position="171"/>
    </location>
</feature>
<feature type="transmembrane region" description="Helical" evidence="8">
    <location>
        <begin position="15"/>
        <end position="32"/>
    </location>
</feature>
<accession>A0ABN8JDN0</accession>
<organism evidence="9 10">
    <name type="scientific">Mesorhizobium ventifaucium</name>
    <dbReference type="NCBI Taxonomy" id="666020"/>
    <lineage>
        <taxon>Bacteria</taxon>
        <taxon>Pseudomonadati</taxon>
        <taxon>Pseudomonadota</taxon>
        <taxon>Alphaproteobacteria</taxon>
        <taxon>Hyphomicrobiales</taxon>
        <taxon>Phyllobacteriaceae</taxon>
        <taxon>Mesorhizobium</taxon>
    </lineage>
</organism>
<comment type="caution">
    <text evidence="9">The sequence shown here is derived from an EMBL/GenBank/DDBJ whole genome shotgun (WGS) entry which is preliminary data.</text>
</comment>
<sequence>MDQLNSHHDRWLTRNLYLVLLGLLFLLNLWMLSGNDVLWNQQTYGDVDEAKHYRRALLFSRMLGGDSSFKTIATFYVNGTWPPLYPMTIGFVQRLTGADLAALRVFNMAMVYAGLALLTAAITDARLRAASVILAVLFVVGTRNYFQIRPENLAILLIAALIFLIMRKGLFSADEGDARWRGAYGTAGILAALICLTHAVFLFAALYLSVLACLCRRARAMFLIGFLAIGGPYIVAQNLIHNGFVLFATSAEENLAINNHPFLRTHPQSAAKDRLFEEVERRYAAGDKVAFPKPRLLPQRSYERWLHDENKRRIFKAIALDEIRSDPVSALRRMALRFWTLVSGYGCLVDDLHVGDRRYGCLISPAADQVFYGLLELAGLLGFAVAAMREWGRWRSFSFVVFCLAMLMPMVVIHAVVRHFNIVLLLSAFGGLMRLPDWSSRLGRADGVRAPVS</sequence>
<dbReference type="PANTHER" id="PTHR33908:SF11">
    <property type="entry name" value="MEMBRANE PROTEIN"/>
    <property type="match status" value="1"/>
</dbReference>
<keyword evidence="10" id="KW-1185">Reference proteome</keyword>
<feature type="transmembrane region" description="Helical" evidence="8">
    <location>
        <begin position="183"/>
        <end position="208"/>
    </location>
</feature>
<evidence type="ECO:0000256" key="1">
    <source>
        <dbReference type="ARBA" id="ARBA00004651"/>
    </source>
</evidence>
<evidence type="ECO:0000256" key="4">
    <source>
        <dbReference type="ARBA" id="ARBA00022679"/>
    </source>
</evidence>
<feature type="transmembrane region" description="Helical" evidence="8">
    <location>
        <begin position="220"/>
        <end position="240"/>
    </location>
</feature>
<dbReference type="InterPro" id="IPR050297">
    <property type="entry name" value="LipidA_mod_glycosyltrf_83"/>
</dbReference>
<name>A0ABN8JDN0_9HYPH</name>
<dbReference type="Proteomes" id="UP001152604">
    <property type="component" value="Unassembled WGS sequence"/>
</dbReference>
<evidence type="ECO:0008006" key="11">
    <source>
        <dbReference type="Google" id="ProtNLM"/>
    </source>
</evidence>
<keyword evidence="7 8" id="KW-0472">Membrane</keyword>
<feature type="transmembrane region" description="Helical" evidence="8">
    <location>
        <begin position="370"/>
        <end position="387"/>
    </location>
</feature>
<evidence type="ECO:0000256" key="7">
    <source>
        <dbReference type="ARBA" id="ARBA00023136"/>
    </source>
</evidence>
<proteinExistence type="predicted"/>
<evidence type="ECO:0000313" key="10">
    <source>
        <dbReference type="Proteomes" id="UP001152604"/>
    </source>
</evidence>
<keyword evidence="4" id="KW-0808">Transferase</keyword>
<keyword evidence="2" id="KW-1003">Cell membrane</keyword>
<evidence type="ECO:0000256" key="5">
    <source>
        <dbReference type="ARBA" id="ARBA00022692"/>
    </source>
</evidence>
<gene>
    <name evidence="9" type="ORF">MES4922_120018</name>
</gene>
<feature type="transmembrane region" description="Helical" evidence="8">
    <location>
        <begin position="129"/>
        <end position="146"/>
    </location>
</feature>
<dbReference type="EMBL" id="CAKXZS010000004">
    <property type="protein sequence ID" value="CAH2395204.1"/>
    <property type="molecule type" value="Genomic_DNA"/>
</dbReference>
<feature type="transmembrane region" description="Helical" evidence="8">
    <location>
        <begin position="394"/>
        <end position="413"/>
    </location>
</feature>
<evidence type="ECO:0000256" key="8">
    <source>
        <dbReference type="SAM" id="Phobius"/>
    </source>
</evidence>